<dbReference type="Proteomes" id="UP000444721">
    <property type="component" value="Unassembled WGS sequence"/>
</dbReference>
<feature type="transmembrane region" description="Helical" evidence="1">
    <location>
        <begin position="369"/>
        <end position="391"/>
    </location>
</feature>
<accession>A0A6A5BHM5</accession>
<sequence>MSAGTPSSSPLMMASSLSSSSLSGTNSRNKSSFIIGTSMLMLIVILIIVSLLSLRTEAAYSPPAYKQQSLEMDYNVKSKVNPNNAQYAYATLVSSVSYLMGALAMYKSVLDLGGQYDLVLIVTGKRMNDIVKNIEAYRKDPLMSRVHIFIASYIDNPNMKIPEPRFIDTYNKLHLWKLDQYGYKRIVYIDADCIVFKNVDILFNCVGPVCSGSDMGNTEFFNGGMIVTEPSTKVYEDMISKMGSPAYKSYDGGEQGFLNLYFDFPYKAKGWELEKELDEAKTEEEKKAVIAKYTPDDAKGVWRIPYTWNTEVPIYYFFKYAWLVRLKRKIRVVHFNLPIKPWVFLSFPVLDGSYFWYKYVVQIPQFSIVPLPLVGLLLAEIFFLIFSLTLSKSLFPLLLSMLLPENSGLIGTIHFKLVRIWSSLKNKKGAKRPISFYERAKKTVLLTIWPIATVAMTALFSFLIYFNMVADASYDPHAQWFCLLSTVTIFSVIFLSFYQQFMREQTKQCIQTNFEQSQLLSVSDVATLNKKIIPFFFAFKLAAIILPTIDFLAVCAIIYLTRGLFLLNVLLMVVYAFSHIALVWFVLKNLGKQTIYSTFRELVKVQ</sequence>
<feature type="transmembrane region" description="Helical" evidence="1">
    <location>
        <begin position="33"/>
        <end position="54"/>
    </location>
</feature>
<keyword evidence="1" id="KW-1133">Transmembrane helix</keyword>
<feature type="transmembrane region" description="Helical" evidence="1">
    <location>
        <begin position="565"/>
        <end position="587"/>
    </location>
</feature>
<dbReference type="AlphaFoldDB" id="A0A6A5BHM5"/>
<dbReference type="VEuPathDB" id="AmoebaDB:NfTy_091250"/>
<dbReference type="PANTHER" id="PTHR11183">
    <property type="entry name" value="GLYCOGENIN SUBFAMILY MEMBER"/>
    <property type="match status" value="1"/>
</dbReference>
<dbReference type="InterPro" id="IPR029044">
    <property type="entry name" value="Nucleotide-diphossugar_trans"/>
</dbReference>
<evidence type="ECO:0000313" key="3">
    <source>
        <dbReference type="Proteomes" id="UP000444721"/>
    </source>
</evidence>
<dbReference type="EMBL" id="VFQX01000060">
    <property type="protein sequence ID" value="KAF0973520.1"/>
    <property type="molecule type" value="Genomic_DNA"/>
</dbReference>
<dbReference type="OrthoDB" id="2014201at2759"/>
<comment type="caution">
    <text evidence="2">The sequence shown here is derived from an EMBL/GenBank/DDBJ whole genome shotgun (WGS) entry which is preliminary data.</text>
</comment>
<feature type="transmembrane region" description="Helical" evidence="1">
    <location>
        <begin position="537"/>
        <end position="559"/>
    </location>
</feature>
<dbReference type="InterPro" id="IPR050587">
    <property type="entry name" value="GNT1/Glycosyltrans_8"/>
</dbReference>
<protein>
    <submittedName>
        <fullName evidence="2">Uncharacterized protein</fullName>
    </submittedName>
</protein>
<dbReference type="VEuPathDB" id="AmoebaDB:FDP41_008224"/>
<dbReference type="Gene3D" id="3.90.550.10">
    <property type="entry name" value="Spore Coat Polysaccharide Biosynthesis Protein SpsA, Chain A"/>
    <property type="match status" value="1"/>
</dbReference>
<organism evidence="2 3">
    <name type="scientific">Naegleria fowleri</name>
    <name type="common">Brain eating amoeba</name>
    <dbReference type="NCBI Taxonomy" id="5763"/>
    <lineage>
        <taxon>Eukaryota</taxon>
        <taxon>Discoba</taxon>
        <taxon>Heterolobosea</taxon>
        <taxon>Tetramitia</taxon>
        <taxon>Eutetramitia</taxon>
        <taxon>Vahlkampfiidae</taxon>
        <taxon>Naegleria</taxon>
    </lineage>
</organism>
<reference evidence="2 3" key="1">
    <citation type="journal article" date="2019" name="Sci. Rep.">
        <title>Nanopore sequencing improves the draft genome of the human pathogenic amoeba Naegleria fowleri.</title>
        <authorList>
            <person name="Liechti N."/>
            <person name="Schurch N."/>
            <person name="Bruggmann R."/>
            <person name="Wittwer M."/>
        </authorList>
    </citation>
    <scope>NUCLEOTIDE SEQUENCE [LARGE SCALE GENOMIC DNA]</scope>
    <source>
        <strain evidence="2 3">ATCC 30894</strain>
    </source>
</reference>
<proteinExistence type="predicted"/>
<dbReference type="SUPFAM" id="SSF53448">
    <property type="entry name" value="Nucleotide-diphospho-sugar transferases"/>
    <property type="match status" value="1"/>
</dbReference>
<dbReference type="RefSeq" id="XP_044558233.1">
    <property type="nucleotide sequence ID" value="XM_044712055.1"/>
</dbReference>
<name>A0A6A5BHM5_NAEFO</name>
<dbReference type="VEuPathDB" id="AmoebaDB:NF0003120"/>
<keyword evidence="1" id="KW-0472">Membrane</keyword>
<feature type="transmembrane region" description="Helical" evidence="1">
    <location>
        <begin position="444"/>
        <end position="466"/>
    </location>
</feature>
<evidence type="ECO:0000313" key="2">
    <source>
        <dbReference type="EMBL" id="KAF0973520.1"/>
    </source>
</evidence>
<gene>
    <name evidence="2" type="ORF">FDP41_008224</name>
</gene>
<keyword evidence="1" id="KW-0812">Transmembrane</keyword>
<dbReference type="GeneID" id="68115442"/>
<keyword evidence="3" id="KW-1185">Reference proteome</keyword>
<evidence type="ECO:0000256" key="1">
    <source>
        <dbReference type="SAM" id="Phobius"/>
    </source>
</evidence>
<feature type="transmembrane region" description="Helical" evidence="1">
    <location>
        <begin position="478"/>
        <end position="498"/>
    </location>
</feature>